<protein>
    <submittedName>
        <fullName evidence="1">Uncharacterized protein</fullName>
    </submittedName>
</protein>
<reference evidence="1 2" key="1">
    <citation type="journal article" date="2016" name="Environ. Microbiol.">
        <title>Genomic resolution of a cold subsurface aquifer community provides metabolic insights for novel microbes adapted to high CO concentrations.</title>
        <authorList>
            <person name="Probst A.J."/>
            <person name="Castelle C.J."/>
            <person name="Singh A."/>
            <person name="Brown C.T."/>
            <person name="Anantharaman K."/>
            <person name="Sharon I."/>
            <person name="Hug L.A."/>
            <person name="Burstein D."/>
            <person name="Emerson J.B."/>
            <person name="Thomas B.C."/>
            <person name="Banfield J.F."/>
        </authorList>
    </citation>
    <scope>NUCLEOTIDE SEQUENCE [LARGE SCALE GENOMIC DNA]</scope>
    <source>
        <strain evidence="1">CG1_02_44_10</strain>
    </source>
</reference>
<evidence type="ECO:0000313" key="2">
    <source>
        <dbReference type="Proteomes" id="UP000182345"/>
    </source>
</evidence>
<accession>A0A1J4RXU9</accession>
<evidence type="ECO:0000313" key="1">
    <source>
        <dbReference type="EMBL" id="OIN91751.1"/>
    </source>
</evidence>
<dbReference type="AlphaFoldDB" id="A0A1J4RXU9"/>
<sequence>METDKLIETDIKELGHQAERRIVGGEEIFVNEEDRRYLRRKLLERDETTFSLLDDGKIGIVDNEEAKVVTREQCDTGIKDEDHISMWVAQTYFLAGMLQPERFISLVSNVVSEIADYEDKNVVKAYVTEFFTNQLGNKARIKYNKHRAYRNGKSGKSSLSKEEEVESAWKVKAMDDAVAVISSTYRWMEVINSGMEAEAIMRQGDYEVYRDLRERTIRGVEKKRKTSLEDIKRVEDIKVEGQKKSRKGRHIMLLPQGTQGLIIEHLVV</sequence>
<dbReference type="EMBL" id="MNUK01000035">
    <property type="protein sequence ID" value="OIN91751.1"/>
    <property type="molecule type" value="Genomic_DNA"/>
</dbReference>
<gene>
    <name evidence="1" type="ORF">AUJ42_01315</name>
</gene>
<organism evidence="1 2">
    <name type="scientific">Candidatus Collierbacteria bacterium CG1_02_44_10</name>
    <dbReference type="NCBI Taxonomy" id="1805087"/>
    <lineage>
        <taxon>Bacteria</taxon>
        <taxon>Candidatus Collieribacteriota</taxon>
    </lineage>
</organism>
<proteinExistence type="predicted"/>
<dbReference type="Proteomes" id="UP000182345">
    <property type="component" value="Unassembled WGS sequence"/>
</dbReference>
<comment type="caution">
    <text evidence="1">The sequence shown here is derived from an EMBL/GenBank/DDBJ whole genome shotgun (WGS) entry which is preliminary data.</text>
</comment>
<name>A0A1J4RXU9_9BACT</name>